<dbReference type="EMBL" id="QUTD01005118">
    <property type="protein sequence ID" value="RHY63992.1"/>
    <property type="molecule type" value="Genomic_DNA"/>
</dbReference>
<dbReference type="InterPro" id="IPR046824">
    <property type="entry name" value="Mss51-like_C"/>
</dbReference>
<comment type="caution">
    <text evidence="5">The sequence shown here is derived from an EMBL/GenBank/DDBJ whole genome shotgun (WGS) entry which is preliminary data.</text>
</comment>
<evidence type="ECO:0000256" key="2">
    <source>
        <dbReference type="SAM" id="MobiDB-lite"/>
    </source>
</evidence>
<feature type="domain" description="Mitochondrial splicing suppressor 51-like C-terminal" evidence="4">
    <location>
        <begin position="101"/>
        <end position="293"/>
    </location>
</feature>
<dbReference type="AlphaFoldDB" id="A0A397DFH6"/>
<dbReference type="Gene3D" id="1.20.960.40">
    <property type="match status" value="1"/>
</dbReference>
<dbReference type="Pfam" id="PF18201">
    <property type="entry name" value="PIH1_CS"/>
    <property type="match status" value="1"/>
</dbReference>
<evidence type="ECO:0000259" key="3">
    <source>
        <dbReference type="Pfam" id="PF18201"/>
    </source>
</evidence>
<organism evidence="5 6">
    <name type="scientific">Aphanomyces astaci</name>
    <name type="common">Crayfish plague agent</name>
    <dbReference type="NCBI Taxonomy" id="112090"/>
    <lineage>
        <taxon>Eukaryota</taxon>
        <taxon>Sar</taxon>
        <taxon>Stramenopiles</taxon>
        <taxon>Oomycota</taxon>
        <taxon>Saprolegniomycetes</taxon>
        <taxon>Saprolegniales</taxon>
        <taxon>Verrucalvaceae</taxon>
        <taxon>Aphanomyces</taxon>
    </lineage>
</organism>
<protein>
    <submittedName>
        <fullName evidence="5">Uncharacterized protein</fullName>
    </submittedName>
</protein>
<dbReference type="InterPro" id="IPR006594">
    <property type="entry name" value="LisH"/>
</dbReference>
<evidence type="ECO:0000259" key="4">
    <source>
        <dbReference type="Pfam" id="PF20179"/>
    </source>
</evidence>
<dbReference type="Proteomes" id="UP000266643">
    <property type="component" value="Unassembled WGS sequence"/>
</dbReference>
<dbReference type="Pfam" id="PF16045">
    <property type="entry name" value="LisH_2"/>
    <property type="match status" value="1"/>
</dbReference>
<dbReference type="PANTHER" id="PTHR28069">
    <property type="entry name" value="GH20023P"/>
    <property type="match status" value="1"/>
</dbReference>
<dbReference type="VEuPathDB" id="FungiDB:H257_06098"/>
<proteinExistence type="inferred from homology"/>
<dbReference type="Pfam" id="PF20179">
    <property type="entry name" value="MSS51_C"/>
    <property type="match status" value="1"/>
</dbReference>
<feature type="region of interest" description="Disordered" evidence="2">
    <location>
        <begin position="1"/>
        <end position="31"/>
    </location>
</feature>
<evidence type="ECO:0000313" key="5">
    <source>
        <dbReference type="EMBL" id="RHY63992.1"/>
    </source>
</evidence>
<accession>A0A397DFH6</accession>
<evidence type="ECO:0000256" key="1">
    <source>
        <dbReference type="ARBA" id="ARBA00008511"/>
    </source>
</evidence>
<dbReference type="PANTHER" id="PTHR28069:SF1">
    <property type="entry name" value="PROTEIN MSS51, MITOCHONDRIAL"/>
    <property type="match status" value="1"/>
</dbReference>
<dbReference type="InterPro" id="IPR041442">
    <property type="entry name" value="PIH1D1/2/3_CS-like"/>
</dbReference>
<feature type="domain" description="PIH1D1/2/3 CS-like" evidence="3">
    <location>
        <begin position="439"/>
        <end position="507"/>
    </location>
</feature>
<evidence type="ECO:0000313" key="6">
    <source>
        <dbReference type="Proteomes" id="UP000266643"/>
    </source>
</evidence>
<gene>
    <name evidence="5" type="ORF">DYB30_000788</name>
</gene>
<dbReference type="VEuPathDB" id="FungiDB:H257_06097"/>
<name>A0A397DFH6_APHAT</name>
<sequence length="627" mass="69721">MGKKLANRKEANPTTRMTSGGGGGAEMQLDQRGDGLYSGTFRWTDSKAFPSLPPRPLHGSGIPTEPLESGWQGYLAKCHTAHNLVPMATQDPSFLDALSFPMTFVYAAKTLGLIARSTSNDQERRHVVVVGATVKAEQRIFHLTSYWDEVAAFFPGMNHRSLYWEFKRLWRVEFRITLWFVGPEVDSTRDPTSKASPLNVHFVQDTAGAFLAGHPALTAHNSVLVGYNTGFGNFVESNRYDLLWSWLPDLVAIADSGIPSIFACANDYAEFAIQSRVVGANMVLLPKENPFSAASHLHEEGKKESAWSRANSFLYVIQGADSSRRHNLKHGDVMGLNARLDQVLNLHYEDRLGRHFFLGMILSKDQAARSKLLQKLHGPDNQAMPSPAKQAVVGLARTSDKDLSTVTQAMSKVVVSDAAGNQINHDITQPEYTIMSNAAKTDMRITVSMPRMESAQDLQLDLSKRTLQVIVPSMYLLELHLPWDVATSRDSMQAVYVKKSRTLCIELRSDYVALKDTLEARGSMGQIRARIRAEIFQALDEGAPKAKLSNENLIINELIREYMEYNGYRHALSVFVPESGQPLPRTLGIPKFPCSTASSLLSKIPNIPRKSSINHHDPLCVRDHSHI</sequence>
<dbReference type="PROSITE" id="PS50896">
    <property type="entry name" value="LISH"/>
    <property type="match status" value="1"/>
</dbReference>
<reference evidence="5 6" key="1">
    <citation type="submission" date="2018-08" db="EMBL/GenBank/DDBJ databases">
        <title>Aphanomyces genome sequencing and annotation.</title>
        <authorList>
            <person name="Minardi D."/>
            <person name="Oidtmann B."/>
            <person name="Van Der Giezen M."/>
            <person name="Studholme D.J."/>
        </authorList>
    </citation>
    <scope>NUCLEOTIDE SEQUENCE [LARGE SCALE GENOMIC DNA]</scope>
    <source>
        <strain evidence="5 6">D2</strain>
    </source>
</reference>
<comment type="similarity">
    <text evidence="1">Belongs to the PIH1 family.</text>
</comment>